<reference evidence="2" key="2">
    <citation type="journal article" date="2015" name="Data Brief">
        <title>Shoot transcriptome of the giant reed, Arundo donax.</title>
        <authorList>
            <person name="Barrero R.A."/>
            <person name="Guerrero F.D."/>
            <person name="Moolhuijzen P."/>
            <person name="Goolsby J.A."/>
            <person name="Tidwell J."/>
            <person name="Bellgard S.E."/>
            <person name="Bellgard M.I."/>
        </authorList>
    </citation>
    <scope>NUCLEOTIDE SEQUENCE</scope>
    <source>
        <tissue evidence="2">Shoot tissue taken approximately 20 cm above the soil surface</tissue>
    </source>
</reference>
<protein>
    <submittedName>
        <fullName evidence="2">Uncharacterized protein</fullName>
    </submittedName>
</protein>
<evidence type="ECO:0000313" key="2">
    <source>
        <dbReference type="EMBL" id="JAE25851.1"/>
    </source>
</evidence>
<proteinExistence type="predicted"/>
<organism evidence="2">
    <name type="scientific">Arundo donax</name>
    <name type="common">Giant reed</name>
    <name type="synonym">Donax arundinaceus</name>
    <dbReference type="NCBI Taxonomy" id="35708"/>
    <lineage>
        <taxon>Eukaryota</taxon>
        <taxon>Viridiplantae</taxon>
        <taxon>Streptophyta</taxon>
        <taxon>Embryophyta</taxon>
        <taxon>Tracheophyta</taxon>
        <taxon>Spermatophyta</taxon>
        <taxon>Magnoliopsida</taxon>
        <taxon>Liliopsida</taxon>
        <taxon>Poales</taxon>
        <taxon>Poaceae</taxon>
        <taxon>PACMAD clade</taxon>
        <taxon>Arundinoideae</taxon>
        <taxon>Arundineae</taxon>
        <taxon>Arundo</taxon>
    </lineage>
</organism>
<reference evidence="2" key="1">
    <citation type="submission" date="2014-09" db="EMBL/GenBank/DDBJ databases">
        <authorList>
            <person name="Magalhaes I.L.F."/>
            <person name="Oliveira U."/>
            <person name="Santos F.R."/>
            <person name="Vidigal T.H.D.A."/>
            <person name="Brescovit A.D."/>
            <person name="Santos A.J."/>
        </authorList>
    </citation>
    <scope>NUCLEOTIDE SEQUENCE</scope>
    <source>
        <tissue evidence="2">Shoot tissue taken approximately 20 cm above the soil surface</tissue>
    </source>
</reference>
<feature type="compositionally biased region" description="Basic residues" evidence="1">
    <location>
        <begin position="1"/>
        <end position="10"/>
    </location>
</feature>
<dbReference type="PROSITE" id="PS51257">
    <property type="entry name" value="PROKAR_LIPOPROTEIN"/>
    <property type="match status" value="1"/>
</dbReference>
<feature type="region of interest" description="Disordered" evidence="1">
    <location>
        <begin position="1"/>
        <end position="22"/>
    </location>
</feature>
<accession>A0A0A9GTG7</accession>
<name>A0A0A9GTG7_ARUDO</name>
<evidence type="ECO:0000256" key="1">
    <source>
        <dbReference type="SAM" id="MobiDB-lite"/>
    </source>
</evidence>
<sequence>MIEKHHIKRLHSTERSGSSPSSIAAACSSVSALNDQLTTKRLGSEKWMSSSDSILAIKKGMQTSCLPTLM</sequence>
<dbReference type="EMBL" id="GBRH01172045">
    <property type="protein sequence ID" value="JAE25851.1"/>
    <property type="molecule type" value="Transcribed_RNA"/>
</dbReference>
<dbReference type="AlphaFoldDB" id="A0A0A9GTG7"/>